<keyword evidence="2" id="KW-0479">Metal-binding</keyword>
<dbReference type="OrthoDB" id="1733466at2759"/>
<dbReference type="PANTHER" id="PTHR46481">
    <property type="entry name" value="ZINC FINGER BED DOMAIN-CONTAINING PROTEIN 4"/>
    <property type="match status" value="1"/>
</dbReference>
<keyword evidence="5" id="KW-0539">Nucleus</keyword>
<evidence type="ECO:0000256" key="1">
    <source>
        <dbReference type="ARBA" id="ARBA00004123"/>
    </source>
</evidence>
<gene>
    <name evidence="7" type="ORF">GUJ93_ZPchr0006g43655</name>
</gene>
<evidence type="ECO:0000256" key="4">
    <source>
        <dbReference type="ARBA" id="ARBA00022833"/>
    </source>
</evidence>
<dbReference type="EMBL" id="JAAALK010000283">
    <property type="protein sequence ID" value="KAG8076184.1"/>
    <property type="molecule type" value="Genomic_DNA"/>
</dbReference>
<keyword evidence="8" id="KW-1185">Reference proteome</keyword>
<dbReference type="AlphaFoldDB" id="A0A8J5T172"/>
<evidence type="ECO:0000313" key="7">
    <source>
        <dbReference type="EMBL" id="KAG8076184.1"/>
    </source>
</evidence>
<dbReference type="GO" id="GO:0008270">
    <property type="term" value="F:zinc ion binding"/>
    <property type="evidence" value="ECO:0007669"/>
    <property type="project" value="UniProtKB-KW"/>
</dbReference>
<protein>
    <recommendedName>
        <fullName evidence="9">hAT-like transposase RNase-H fold domain-containing protein</fullName>
    </recommendedName>
</protein>
<dbReference type="GO" id="GO:0005634">
    <property type="term" value="C:nucleus"/>
    <property type="evidence" value="ECO:0007669"/>
    <property type="project" value="UniProtKB-SubCell"/>
</dbReference>
<comment type="subcellular location">
    <subcellularLocation>
        <location evidence="1">Nucleus</location>
    </subcellularLocation>
</comment>
<name>A0A8J5T172_ZIZPA</name>
<accession>A0A8J5T172</accession>
<evidence type="ECO:0000313" key="8">
    <source>
        <dbReference type="Proteomes" id="UP000729402"/>
    </source>
</evidence>
<keyword evidence="6" id="KW-0812">Transmembrane</keyword>
<comment type="caution">
    <text evidence="7">The sequence shown here is derived from an EMBL/GenBank/DDBJ whole genome shotgun (WGS) entry which is preliminary data.</text>
</comment>
<evidence type="ECO:0000256" key="5">
    <source>
        <dbReference type="ARBA" id="ARBA00023242"/>
    </source>
</evidence>
<keyword evidence="3" id="KW-0863">Zinc-finger</keyword>
<keyword evidence="6" id="KW-1133">Transmembrane helix</keyword>
<proteinExistence type="predicted"/>
<reference evidence="7" key="1">
    <citation type="journal article" date="2021" name="bioRxiv">
        <title>Whole Genome Assembly and Annotation of Northern Wild Rice, Zizania palustris L., Supports a Whole Genome Duplication in the Zizania Genus.</title>
        <authorList>
            <person name="Haas M."/>
            <person name="Kono T."/>
            <person name="Macchietto M."/>
            <person name="Millas R."/>
            <person name="McGilp L."/>
            <person name="Shao M."/>
            <person name="Duquette J."/>
            <person name="Hirsch C.N."/>
            <person name="Kimball J."/>
        </authorList>
    </citation>
    <scope>NUCLEOTIDE SEQUENCE</scope>
    <source>
        <tissue evidence="7">Fresh leaf tissue</tissue>
    </source>
</reference>
<dbReference type="InterPro" id="IPR052035">
    <property type="entry name" value="ZnF_BED_domain_contain"/>
</dbReference>
<feature type="transmembrane region" description="Helical" evidence="6">
    <location>
        <begin position="151"/>
        <end position="176"/>
    </location>
</feature>
<organism evidence="7 8">
    <name type="scientific">Zizania palustris</name>
    <name type="common">Northern wild rice</name>
    <dbReference type="NCBI Taxonomy" id="103762"/>
    <lineage>
        <taxon>Eukaryota</taxon>
        <taxon>Viridiplantae</taxon>
        <taxon>Streptophyta</taxon>
        <taxon>Embryophyta</taxon>
        <taxon>Tracheophyta</taxon>
        <taxon>Spermatophyta</taxon>
        <taxon>Magnoliopsida</taxon>
        <taxon>Liliopsida</taxon>
        <taxon>Poales</taxon>
        <taxon>Poaceae</taxon>
        <taxon>BOP clade</taxon>
        <taxon>Oryzoideae</taxon>
        <taxon>Oryzeae</taxon>
        <taxon>Zizaniinae</taxon>
        <taxon>Zizania</taxon>
    </lineage>
</organism>
<sequence length="177" mass="20954">MRLLRPILSPYLGIDNVDDGDESQIENSMFLHQRCACHIINLIVKEALNTLKPLIETFRSAISFLNSSNQRIAAYKSYCIATDYRPRKFQLDMEVRWNSTYLMLKHLLPHRAPFTTFIHTNYPRAEGDPYILNDEHWSIAKYLNFLECFMILQLHCLVFTILHLHLCFIFLLRLLYT</sequence>
<evidence type="ECO:0000256" key="6">
    <source>
        <dbReference type="SAM" id="Phobius"/>
    </source>
</evidence>
<evidence type="ECO:0000256" key="3">
    <source>
        <dbReference type="ARBA" id="ARBA00022771"/>
    </source>
</evidence>
<keyword evidence="6" id="KW-0472">Membrane</keyword>
<keyword evidence="4" id="KW-0862">Zinc</keyword>
<evidence type="ECO:0000256" key="2">
    <source>
        <dbReference type="ARBA" id="ARBA00022723"/>
    </source>
</evidence>
<reference evidence="7" key="2">
    <citation type="submission" date="2021-02" db="EMBL/GenBank/DDBJ databases">
        <authorList>
            <person name="Kimball J.A."/>
            <person name="Haas M.W."/>
            <person name="Macchietto M."/>
            <person name="Kono T."/>
            <person name="Duquette J."/>
            <person name="Shao M."/>
        </authorList>
    </citation>
    <scope>NUCLEOTIDE SEQUENCE</scope>
    <source>
        <tissue evidence="7">Fresh leaf tissue</tissue>
    </source>
</reference>
<evidence type="ECO:0008006" key="9">
    <source>
        <dbReference type="Google" id="ProtNLM"/>
    </source>
</evidence>
<dbReference type="Proteomes" id="UP000729402">
    <property type="component" value="Unassembled WGS sequence"/>
</dbReference>
<dbReference type="PANTHER" id="PTHR46481:SF10">
    <property type="entry name" value="ZINC FINGER BED DOMAIN-CONTAINING PROTEIN 39"/>
    <property type="match status" value="1"/>
</dbReference>